<evidence type="ECO:0000256" key="1">
    <source>
        <dbReference type="SAM" id="Phobius"/>
    </source>
</evidence>
<feature type="transmembrane region" description="Helical" evidence="1">
    <location>
        <begin position="155"/>
        <end position="172"/>
    </location>
</feature>
<keyword evidence="1" id="KW-0812">Transmembrane</keyword>
<reference evidence="2" key="1">
    <citation type="submission" date="2018-05" db="EMBL/GenBank/DDBJ databases">
        <authorList>
            <person name="Lanie J.A."/>
            <person name="Ng W.-L."/>
            <person name="Kazmierczak K.M."/>
            <person name="Andrzejewski T.M."/>
            <person name="Davidsen T.M."/>
            <person name="Wayne K.J."/>
            <person name="Tettelin H."/>
            <person name="Glass J.I."/>
            <person name="Rusch D."/>
            <person name="Podicherti R."/>
            <person name="Tsui H.-C.T."/>
            <person name="Winkler M.E."/>
        </authorList>
    </citation>
    <scope>NUCLEOTIDE SEQUENCE</scope>
</reference>
<evidence type="ECO:0000313" key="2">
    <source>
        <dbReference type="EMBL" id="SVD06280.1"/>
    </source>
</evidence>
<accession>A0A382S8Q7</accession>
<sequence length="277" mass="30235">MGRFDAVLDVSRVRDALPRANSPRAVVTGYLAPLLFFYVFWKYCNKFLEESTSYLEAMSRDISPSGVQLNASYIPIETLTLIVGGVILICFLLIQNEFRQLESTELLGGMAIGLAIGLFLLLDSYSVLAIIKAVASGLVLGLGLGLLAGFLLRGYYTSAFGMIVLVISYLWLPVADLSASSQIPFFFVGGAVLSGFLLLQNNLHEVLSIRPSSISHIVRNRDLKIGLSLASLLVFVYLTFQISLIPAISKDIPGFLSLVLLLTVFGWSLVIFREGAK</sequence>
<organism evidence="2">
    <name type="scientific">marine metagenome</name>
    <dbReference type="NCBI Taxonomy" id="408172"/>
    <lineage>
        <taxon>unclassified sequences</taxon>
        <taxon>metagenomes</taxon>
        <taxon>ecological metagenomes</taxon>
    </lineage>
</organism>
<keyword evidence="1" id="KW-1133">Transmembrane helix</keyword>
<keyword evidence="1" id="KW-0472">Membrane</keyword>
<feature type="transmembrane region" description="Helical" evidence="1">
    <location>
        <begin position="106"/>
        <end position="122"/>
    </location>
</feature>
<feature type="transmembrane region" description="Helical" evidence="1">
    <location>
        <begin position="225"/>
        <end position="248"/>
    </location>
</feature>
<proteinExistence type="predicted"/>
<feature type="transmembrane region" description="Helical" evidence="1">
    <location>
        <begin position="21"/>
        <end position="41"/>
    </location>
</feature>
<feature type="transmembrane region" description="Helical" evidence="1">
    <location>
        <begin position="184"/>
        <end position="204"/>
    </location>
</feature>
<name>A0A382S8Q7_9ZZZZ</name>
<feature type="transmembrane region" description="Helical" evidence="1">
    <location>
        <begin position="128"/>
        <end position="148"/>
    </location>
</feature>
<dbReference type="AlphaFoldDB" id="A0A382S8Q7"/>
<feature type="non-terminal residue" evidence="2">
    <location>
        <position position="277"/>
    </location>
</feature>
<gene>
    <name evidence="2" type="ORF">METZ01_LOCUS359134</name>
</gene>
<dbReference type="EMBL" id="UINC01127269">
    <property type="protein sequence ID" value="SVD06280.1"/>
    <property type="molecule type" value="Genomic_DNA"/>
</dbReference>
<feature type="transmembrane region" description="Helical" evidence="1">
    <location>
        <begin position="73"/>
        <end position="94"/>
    </location>
</feature>
<protein>
    <submittedName>
        <fullName evidence="2">Uncharacterized protein</fullName>
    </submittedName>
</protein>
<feature type="transmembrane region" description="Helical" evidence="1">
    <location>
        <begin position="254"/>
        <end position="272"/>
    </location>
</feature>